<evidence type="ECO:0000313" key="3">
    <source>
        <dbReference type="EMBL" id="KAK0673221.1"/>
    </source>
</evidence>
<organism evidence="3 4">
    <name type="scientific">Cercophora samala</name>
    <dbReference type="NCBI Taxonomy" id="330535"/>
    <lineage>
        <taxon>Eukaryota</taxon>
        <taxon>Fungi</taxon>
        <taxon>Dikarya</taxon>
        <taxon>Ascomycota</taxon>
        <taxon>Pezizomycotina</taxon>
        <taxon>Sordariomycetes</taxon>
        <taxon>Sordariomycetidae</taxon>
        <taxon>Sordariales</taxon>
        <taxon>Lasiosphaeriaceae</taxon>
        <taxon>Cercophora</taxon>
    </lineage>
</organism>
<keyword evidence="2" id="KW-1133">Transmembrane helix</keyword>
<feature type="compositionally biased region" description="Low complexity" evidence="1">
    <location>
        <begin position="64"/>
        <end position="84"/>
    </location>
</feature>
<protein>
    <submittedName>
        <fullName evidence="3">Uncharacterized protein</fullName>
    </submittedName>
</protein>
<accession>A0AA39ZLC4</accession>
<reference evidence="3" key="1">
    <citation type="submission" date="2023-06" db="EMBL/GenBank/DDBJ databases">
        <title>Genome-scale phylogeny and comparative genomics of the fungal order Sordariales.</title>
        <authorList>
            <consortium name="Lawrence Berkeley National Laboratory"/>
            <person name="Hensen N."/>
            <person name="Bonometti L."/>
            <person name="Westerberg I."/>
            <person name="Brannstrom I.O."/>
            <person name="Guillou S."/>
            <person name="Cros-Aarteil S."/>
            <person name="Calhoun S."/>
            <person name="Haridas S."/>
            <person name="Kuo A."/>
            <person name="Mondo S."/>
            <person name="Pangilinan J."/>
            <person name="Riley R."/>
            <person name="Labutti K."/>
            <person name="Andreopoulos B."/>
            <person name="Lipzen A."/>
            <person name="Chen C."/>
            <person name="Yanf M."/>
            <person name="Daum C."/>
            <person name="Ng V."/>
            <person name="Clum A."/>
            <person name="Steindorff A."/>
            <person name="Ohm R."/>
            <person name="Martin F."/>
            <person name="Silar P."/>
            <person name="Natvig D."/>
            <person name="Lalanne C."/>
            <person name="Gautier V."/>
            <person name="Ament-Velasquez S.L."/>
            <person name="Kruys A."/>
            <person name="Hutchinson M.I."/>
            <person name="Powell A.J."/>
            <person name="Barry K."/>
            <person name="Miller A.N."/>
            <person name="Grigoriev I.V."/>
            <person name="Debuchy R."/>
            <person name="Gladieux P."/>
            <person name="Thoren M.H."/>
            <person name="Johannesson H."/>
        </authorList>
    </citation>
    <scope>NUCLEOTIDE SEQUENCE</scope>
    <source>
        <strain evidence="3">CBS 307.81</strain>
    </source>
</reference>
<keyword evidence="2" id="KW-0472">Membrane</keyword>
<dbReference type="AlphaFoldDB" id="A0AA39ZLC4"/>
<proteinExistence type="predicted"/>
<evidence type="ECO:0000256" key="1">
    <source>
        <dbReference type="SAM" id="MobiDB-lite"/>
    </source>
</evidence>
<comment type="caution">
    <text evidence="3">The sequence shown here is derived from an EMBL/GenBank/DDBJ whole genome shotgun (WGS) entry which is preliminary data.</text>
</comment>
<dbReference type="Proteomes" id="UP001174997">
    <property type="component" value="Unassembled WGS sequence"/>
</dbReference>
<sequence length="114" mass="11881">MTSGTSKILIAVLICSFIVSVLALFCLKLPQKWAQTLAEGRHARAVELAEARAARRDRSTGPKSTITESSECTTSTKTTSKCTTAPSSGTCSTSGHTRSSKGGRAKTADSSSVV</sequence>
<gene>
    <name evidence="3" type="ORF">QBC41DRAFT_299025</name>
</gene>
<feature type="region of interest" description="Disordered" evidence="1">
    <location>
        <begin position="51"/>
        <end position="114"/>
    </location>
</feature>
<name>A0AA39ZLC4_9PEZI</name>
<feature type="compositionally biased region" description="Polar residues" evidence="1">
    <location>
        <begin position="85"/>
        <end position="97"/>
    </location>
</feature>
<dbReference type="EMBL" id="JAULSY010000008">
    <property type="protein sequence ID" value="KAK0673221.1"/>
    <property type="molecule type" value="Genomic_DNA"/>
</dbReference>
<keyword evidence="2" id="KW-0812">Transmembrane</keyword>
<keyword evidence="4" id="KW-1185">Reference proteome</keyword>
<feature type="compositionally biased region" description="Basic and acidic residues" evidence="1">
    <location>
        <begin position="51"/>
        <end position="60"/>
    </location>
</feature>
<evidence type="ECO:0000256" key="2">
    <source>
        <dbReference type="SAM" id="Phobius"/>
    </source>
</evidence>
<evidence type="ECO:0000313" key="4">
    <source>
        <dbReference type="Proteomes" id="UP001174997"/>
    </source>
</evidence>
<feature type="transmembrane region" description="Helical" evidence="2">
    <location>
        <begin position="6"/>
        <end position="27"/>
    </location>
</feature>